<dbReference type="InterPro" id="IPR027417">
    <property type="entry name" value="P-loop_NTPase"/>
</dbReference>
<dbReference type="RefSeq" id="WP_345477074.1">
    <property type="nucleotide sequence ID" value="NZ_BAABLW010000005.1"/>
</dbReference>
<protein>
    <submittedName>
        <fullName evidence="10">ABC transporter ATP-binding protein</fullName>
    </submittedName>
</protein>
<dbReference type="Gene3D" id="1.20.1560.10">
    <property type="entry name" value="ABC transporter type 1, transmembrane domain"/>
    <property type="match status" value="1"/>
</dbReference>
<dbReference type="PROSITE" id="PS50929">
    <property type="entry name" value="ABC_TM1F"/>
    <property type="match status" value="1"/>
</dbReference>
<comment type="subcellular location">
    <subcellularLocation>
        <location evidence="1">Cell membrane</location>
        <topology evidence="1">Multi-pass membrane protein</topology>
    </subcellularLocation>
</comment>
<dbReference type="InterPro" id="IPR039421">
    <property type="entry name" value="Type_1_exporter"/>
</dbReference>
<reference evidence="11" key="1">
    <citation type="journal article" date="2019" name="Int. J. Syst. Evol. Microbiol.">
        <title>The Global Catalogue of Microorganisms (GCM) 10K type strain sequencing project: providing services to taxonomists for standard genome sequencing and annotation.</title>
        <authorList>
            <consortium name="The Broad Institute Genomics Platform"/>
            <consortium name="The Broad Institute Genome Sequencing Center for Infectious Disease"/>
            <person name="Wu L."/>
            <person name="Ma J."/>
        </authorList>
    </citation>
    <scope>NUCLEOTIDE SEQUENCE [LARGE SCALE GENOMIC DNA]</scope>
    <source>
        <strain evidence="11">JCM 19129</strain>
    </source>
</reference>
<evidence type="ECO:0000256" key="5">
    <source>
        <dbReference type="ARBA" id="ARBA00022989"/>
    </source>
</evidence>
<dbReference type="GO" id="GO:0005524">
    <property type="term" value="F:ATP binding"/>
    <property type="evidence" value="ECO:0007669"/>
    <property type="project" value="UniProtKB-KW"/>
</dbReference>
<feature type="transmembrane region" description="Helical" evidence="7">
    <location>
        <begin position="114"/>
        <end position="143"/>
    </location>
</feature>
<dbReference type="CDD" id="cd03254">
    <property type="entry name" value="ABCC_Glucan_exporter_like"/>
    <property type="match status" value="1"/>
</dbReference>
<evidence type="ECO:0000256" key="3">
    <source>
        <dbReference type="ARBA" id="ARBA00022741"/>
    </source>
</evidence>
<dbReference type="PANTHER" id="PTHR43394:SF1">
    <property type="entry name" value="ATP-BINDING CASSETTE SUB-FAMILY B MEMBER 10, MITOCHONDRIAL"/>
    <property type="match status" value="1"/>
</dbReference>
<keyword evidence="3" id="KW-0547">Nucleotide-binding</keyword>
<evidence type="ECO:0000313" key="11">
    <source>
        <dbReference type="Proteomes" id="UP001500368"/>
    </source>
</evidence>
<dbReference type="PROSITE" id="PS50893">
    <property type="entry name" value="ABC_TRANSPORTER_2"/>
    <property type="match status" value="1"/>
</dbReference>
<dbReference type="PROSITE" id="PS00211">
    <property type="entry name" value="ABC_TRANSPORTER_1"/>
    <property type="match status" value="1"/>
</dbReference>
<feature type="domain" description="ABC transporter" evidence="8">
    <location>
        <begin position="396"/>
        <end position="630"/>
    </location>
</feature>
<name>A0ABP9FVJ3_9MICC</name>
<evidence type="ECO:0000256" key="7">
    <source>
        <dbReference type="SAM" id="Phobius"/>
    </source>
</evidence>
<dbReference type="Gene3D" id="3.40.50.300">
    <property type="entry name" value="P-loop containing nucleotide triphosphate hydrolases"/>
    <property type="match status" value="1"/>
</dbReference>
<accession>A0ABP9FVJ3</accession>
<dbReference type="CDD" id="cd18547">
    <property type="entry name" value="ABC_6TM_Tm288_like"/>
    <property type="match status" value="1"/>
</dbReference>
<dbReference type="SUPFAM" id="SSF52540">
    <property type="entry name" value="P-loop containing nucleoside triphosphate hydrolases"/>
    <property type="match status" value="1"/>
</dbReference>
<keyword evidence="2 7" id="KW-0812">Transmembrane</keyword>
<evidence type="ECO:0000256" key="1">
    <source>
        <dbReference type="ARBA" id="ARBA00004651"/>
    </source>
</evidence>
<feature type="transmembrane region" description="Helical" evidence="7">
    <location>
        <begin position="217"/>
        <end position="236"/>
    </location>
</feature>
<evidence type="ECO:0000259" key="9">
    <source>
        <dbReference type="PROSITE" id="PS50929"/>
    </source>
</evidence>
<evidence type="ECO:0000256" key="2">
    <source>
        <dbReference type="ARBA" id="ARBA00022692"/>
    </source>
</evidence>
<dbReference type="PANTHER" id="PTHR43394">
    <property type="entry name" value="ATP-DEPENDENT PERMEASE MDL1, MITOCHONDRIAL"/>
    <property type="match status" value="1"/>
</dbReference>
<feature type="transmembrane region" description="Helical" evidence="7">
    <location>
        <begin position="192"/>
        <end position="211"/>
    </location>
</feature>
<dbReference type="Pfam" id="PF00005">
    <property type="entry name" value="ABC_tran"/>
    <property type="match status" value="1"/>
</dbReference>
<dbReference type="InterPro" id="IPR036640">
    <property type="entry name" value="ABC1_TM_sf"/>
</dbReference>
<dbReference type="SUPFAM" id="SSF90123">
    <property type="entry name" value="ABC transporter transmembrane region"/>
    <property type="match status" value="1"/>
</dbReference>
<keyword evidence="11" id="KW-1185">Reference proteome</keyword>
<evidence type="ECO:0000259" key="8">
    <source>
        <dbReference type="PROSITE" id="PS50893"/>
    </source>
</evidence>
<gene>
    <name evidence="10" type="ORF">GCM10025790_11090</name>
</gene>
<sequence>MKGLRPSDKPMQFSRSLKRFLSSMRPERTLIGLLLVCGVCAVAMTVVGPRILAWATDTVFEGAMGRQLARDLPEGLSAEAAAEALRSAGEHSQADMVAAMPGLLVGQGVDHQKLAGILLAAAAVYLVAFLLGVIQGRLMAVVVQRSMRRLRSSVEEKLHRTPLSHLDQQSRGDILSRVTNDIDNIAQTTNQTFTQIITAALTVVGVLAMMVSMSWSLALVVLATVPLSVVVAVFIAKKAQPHFVYQWRTTGELNGQVEEVLTGHAVVTAYGRQKAEAERFALKNAEVRTATATSQFISATMHPSLSFLSNLTFVLVAVFGALHVIAGGLSIGGVQAFLQYSRQFSQPLAQISSMMNLLQSGVASVERVYELLDGPEEEPDQPSRPELVPAGLKGRVSFEDVEFDYDPEQPLIRDLSLVAEPGQTVAIVGPSGAGKTTLVNLLMRFYEVTGGRITVDGIDIRHLTREQLRSRMGMVLQDTCLFTGTIEENIRYGHPEAPEEEFLQAAGAAYVDHFVRSLPEGYGTLIDDDASALSAGEKQLLTIARAFLSGPEILILDEATSSVDTRTELLIQRAMATLRRDRTAFVIAHRLSTIRDADLIVVMDAGRVVEQGSHRELLERGGAYARLYASQDSVNTDQSEPS</sequence>
<dbReference type="InterPro" id="IPR017871">
    <property type="entry name" value="ABC_transporter-like_CS"/>
</dbReference>
<keyword evidence="4 10" id="KW-0067">ATP-binding</keyword>
<dbReference type="SMART" id="SM00382">
    <property type="entry name" value="AAA"/>
    <property type="match status" value="1"/>
</dbReference>
<dbReference type="InterPro" id="IPR011527">
    <property type="entry name" value="ABC1_TM_dom"/>
</dbReference>
<dbReference type="EMBL" id="BAABLW010000005">
    <property type="protein sequence ID" value="GAA4917361.1"/>
    <property type="molecule type" value="Genomic_DNA"/>
</dbReference>
<keyword evidence="6 7" id="KW-0472">Membrane</keyword>
<evidence type="ECO:0000313" key="10">
    <source>
        <dbReference type="EMBL" id="GAA4917361.1"/>
    </source>
</evidence>
<feature type="domain" description="ABC transmembrane type-1" evidence="9">
    <location>
        <begin position="33"/>
        <end position="360"/>
    </location>
</feature>
<dbReference type="Pfam" id="PF00664">
    <property type="entry name" value="ABC_membrane"/>
    <property type="match status" value="1"/>
</dbReference>
<keyword evidence="5 7" id="KW-1133">Transmembrane helix</keyword>
<comment type="caution">
    <text evidence="10">The sequence shown here is derived from an EMBL/GenBank/DDBJ whole genome shotgun (WGS) entry which is preliminary data.</text>
</comment>
<proteinExistence type="predicted"/>
<dbReference type="InterPro" id="IPR003593">
    <property type="entry name" value="AAA+_ATPase"/>
</dbReference>
<dbReference type="InterPro" id="IPR003439">
    <property type="entry name" value="ABC_transporter-like_ATP-bd"/>
</dbReference>
<evidence type="ECO:0000256" key="4">
    <source>
        <dbReference type="ARBA" id="ARBA00022840"/>
    </source>
</evidence>
<feature type="transmembrane region" description="Helical" evidence="7">
    <location>
        <begin position="311"/>
        <end position="338"/>
    </location>
</feature>
<dbReference type="Proteomes" id="UP001500368">
    <property type="component" value="Unassembled WGS sequence"/>
</dbReference>
<organism evidence="10 11">
    <name type="scientific">Nesterenkonia rhizosphaerae</name>
    <dbReference type="NCBI Taxonomy" id="1348272"/>
    <lineage>
        <taxon>Bacteria</taxon>
        <taxon>Bacillati</taxon>
        <taxon>Actinomycetota</taxon>
        <taxon>Actinomycetes</taxon>
        <taxon>Micrococcales</taxon>
        <taxon>Micrococcaceae</taxon>
        <taxon>Nesterenkonia</taxon>
    </lineage>
</organism>
<evidence type="ECO:0000256" key="6">
    <source>
        <dbReference type="ARBA" id="ARBA00023136"/>
    </source>
</evidence>